<keyword evidence="4" id="KW-1185">Reference proteome</keyword>
<comment type="caution">
    <text evidence="3">The sequence shown here is derived from an EMBL/GenBank/DDBJ whole genome shotgun (WGS) entry which is preliminary data.</text>
</comment>
<dbReference type="PANTHER" id="PTHR11439">
    <property type="entry name" value="GAG-POL-RELATED RETROTRANSPOSON"/>
    <property type="match status" value="1"/>
</dbReference>
<reference evidence="3 4" key="1">
    <citation type="submission" date="2020-12" db="EMBL/GenBank/DDBJ databases">
        <title>Concerted genomic and epigenomic changes stabilize Arabidopsis allopolyploids.</title>
        <authorList>
            <person name="Chen Z."/>
        </authorList>
    </citation>
    <scope>NUCLEOTIDE SEQUENCE [LARGE SCALE GENOMIC DNA]</scope>
    <source>
        <strain evidence="3">Allo738</strain>
        <tissue evidence="3">Leaf</tissue>
    </source>
</reference>
<dbReference type="Pfam" id="PF07727">
    <property type="entry name" value="RVT_2"/>
    <property type="match status" value="1"/>
</dbReference>
<dbReference type="Proteomes" id="UP000694240">
    <property type="component" value="Chromosome 12"/>
</dbReference>
<dbReference type="EMBL" id="JAEFBK010000012">
    <property type="protein sequence ID" value="KAG7543425.1"/>
    <property type="molecule type" value="Genomic_DNA"/>
</dbReference>
<dbReference type="Pfam" id="PF02992">
    <property type="entry name" value="Transposase_21"/>
    <property type="match status" value="1"/>
</dbReference>
<evidence type="ECO:0000313" key="4">
    <source>
        <dbReference type="Proteomes" id="UP000694240"/>
    </source>
</evidence>
<dbReference type="CDD" id="cd09272">
    <property type="entry name" value="RNase_HI_RT_Ty1"/>
    <property type="match status" value="1"/>
</dbReference>
<gene>
    <name evidence="3" type="ORF">ISN45_Aa07g033420</name>
</gene>
<dbReference type="InterPro" id="IPR004242">
    <property type="entry name" value="Transposase_21"/>
</dbReference>
<evidence type="ECO:0000259" key="2">
    <source>
        <dbReference type="Pfam" id="PF07727"/>
    </source>
</evidence>
<name>A0A8T1Y8E7_9BRAS</name>
<evidence type="ECO:0000313" key="3">
    <source>
        <dbReference type="EMBL" id="KAG7543425.1"/>
    </source>
</evidence>
<organism evidence="3 4">
    <name type="scientific">Arabidopsis thaliana x Arabidopsis arenosa</name>
    <dbReference type="NCBI Taxonomy" id="1240361"/>
    <lineage>
        <taxon>Eukaryota</taxon>
        <taxon>Viridiplantae</taxon>
        <taxon>Streptophyta</taxon>
        <taxon>Embryophyta</taxon>
        <taxon>Tracheophyta</taxon>
        <taxon>Spermatophyta</taxon>
        <taxon>Magnoliopsida</taxon>
        <taxon>eudicotyledons</taxon>
        <taxon>Gunneridae</taxon>
        <taxon>Pentapetalae</taxon>
        <taxon>rosids</taxon>
        <taxon>malvids</taxon>
        <taxon>Brassicales</taxon>
        <taxon>Brassicaceae</taxon>
        <taxon>Camelineae</taxon>
        <taxon>Arabidopsis</taxon>
    </lineage>
</organism>
<sequence>MRWHAEHQSKEEEMNHPSDAAEWRYFQEPHPWFAKEPHNVYLGLCTDEFNPFGMSRNHSLWPVILTPYNLPLRDSRGNQYRVGSLKETLGKRKRSGQSSSSSFLALQEQLKESQRKIEQQVTYNERRDSEDAAREAQQSRAAAEQNDKLEHLSFVENATHPIQGYCSLANLPIDHQVFLSKIDQIAIPPIYEEAKCSEVWIEAVNEEHGAIKKNDTWDVVYLPKGKKIVGSKWVVTIKYLSNGEMERNKAHLVANGFTQTYGEEYKDTFVLVAKLHTFRVVLSLATNLSWDLWLMNVKNAFFQGELVKEVYVRPPSGIEIEEGKDIKLKKTIYGLKQSQRAWYHKLSKTIISNGFKRSEADHSLFTIQGKSCIIVVLVYVDDIIISGNDNEDEGLFLSQSKYTLDLLSDTGRLGAKPAKTLIEEKSKTLVKGNLRGNLMTTLDNTKELWGTSGKGIWMQRNGHTEIVGYCDAYWARDKTDRKSTGGYCTFVGGNVVAIHIASNSVFHESTKHIEVDCHHISEKVELGILSPAYTKNSDQLADIFTKATNSKVCSFIQDKLGLVDLHRPRM</sequence>
<accession>A0A8T1Y8E7</accession>
<feature type="region of interest" description="Disordered" evidence="1">
    <location>
        <begin position="115"/>
        <end position="143"/>
    </location>
</feature>
<proteinExistence type="predicted"/>
<dbReference type="InterPro" id="IPR013103">
    <property type="entry name" value="RVT_2"/>
</dbReference>
<protein>
    <submittedName>
        <fullName evidence="3">Transposon En/Spm-like</fullName>
    </submittedName>
</protein>
<evidence type="ECO:0000256" key="1">
    <source>
        <dbReference type="SAM" id="MobiDB-lite"/>
    </source>
</evidence>
<feature type="compositionally biased region" description="Basic and acidic residues" evidence="1">
    <location>
        <begin position="115"/>
        <end position="134"/>
    </location>
</feature>
<dbReference type="AlphaFoldDB" id="A0A8T1Y8E7"/>
<feature type="domain" description="Reverse transcriptase Ty1/copia-type" evidence="2">
    <location>
        <begin position="214"/>
        <end position="390"/>
    </location>
</feature>
<dbReference type="PANTHER" id="PTHR11439:SF467">
    <property type="entry name" value="INTEGRASE CATALYTIC DOMAIN-CONTAINING PROTEIN"/>
    <property type="match status" value="1"/>
</dbReference>